<dbReference type="GO" id="GO:0046930">
    <property type="term" value="C:pore complex"/>
    <property type="evidence" value="ECO:0007669"/>
    <property type="project" value="UniProtKB-KW"/>
</dbReference>
<dbReference type="PRINTS" id="PR01021">
    <property type="entry name" value="OMPADOMAIN"/>
</dbReference>
<dbReference type="InterPro" id="IPR050330">
    <property type="entry name" value="Bact_OuterMem_StrucFunc"/>
</dbReference>
<gene>
    <name evidence="12" type="ORF">K8089_15165</name>
</gene>
<sequence>MKKLILPLLLFSAYFIYAQEEQSFEYNKWSVEVAGGLHKPGKPFAGNYSTDTPAFGQVSLGARYMFNNRGGLKLDFGYSTLQEDDNSLPFKTNYYRVSLQGVANVGSVLNFENWTNRIGLLAHGGIGYSQLSPKEPIDRDSNDQMLHAIIGLSPQLKLGNRVALTTDVSMIGNVRQDYTWDGTSTTRIRGFDGLMVNFSVGLTFYLGKHEKHADWATEASVFEDKLADHEERISKIETDLIDSDQDGVPDYLDREPNTVSGVTVDSKGVAVDKNENGIPDELESPLDARYVRVGSTVVDDKGTIEELLNKGYVNVYFKFNSDKPETYSLEAINYLIKYMKDHPSANAELIGYADEIGSPAYNQTLSENRAKRVYEILIASGVSEGRLSYRGGGEDTTVDKSSSPARQLVRRVTFRLK</sequence>
<dbReference type="InterPro" id="IPR006665">
    <property type="entry name" value="OmpA-like"/>
</dbReference>
<dbReference type="PROSITE" id="PS01068">
    <property type="entry name" value="OMPA_1"/>
    <property type="match status" value="1"/>
</dbReference>
<dbReference type="Pfam" id="PF00691">
    <property type="entry name" value="OmpA"/>
    <property type="match status" value="1"/>
</dbReference>
<reference evidence="12" key="1">
    <citation type="submission" date="2021-09" db="EMBL/GenBank/DDBJ databases">
        <title>Genome of Aequorivita sp. strain F47161.</title>
        <authorList>
            <person name="Wang Y."/>
        </authorList>
    </citation>
    <scope>NUCLEOTIDE SEQUENCE</scope>
    <source>
        <strain evidence="12">F47161</strain>
    </source>
</reference>
<dbReference type="EMBL" id="JAIRBA010000043">
    <property type="protein sequence ID" value="MCG2420364.1"/>
    <property type="molecule type" value="Genomic_DNA"/>
</dbReference>
<dbReference type="GO" id="GO:0006811">
    <property type="term" value="P:monoatomic ion transport"/>
    <property type="evidence" value="ECO:0007669"/>
    <property type="project" value="UniProtKB-KW"/>
</dbReference>
<proteinExistence type="predicted"/>
<evidence type="ECO:0000256" key="10">
    <source>
        <dbReference type="SAM" id="SignalP"/>
    </source>
</evidence>
<dbReference type="InterPro" id="IPR006690">
    <property type="entry name" value="OMPA-like_CS"/>
</dbReference>
<evidence type="ECO:0000256" key="3">
    <source>
        <dbReference type="ARBA" id="ARBA00022452"/>
    </source>
</evidence>
<dbReference type="SUPFAM" id="SSF103647">
    <property type="entry name" value="TSP type-3 repeat"/>
    <property type="match status" value="1"/>
</dbReference>
<evidence type="ECO:0000313" key="13">
    <source>
        <dbReference type="Proteomes" id="UP001139461"/>
    </source>
</evidence>
<evidence type="ECO:0000259" key="11">
    <source>
        <dbReference type="PROSITE" id="PS51123"/>
    </source>
</evidence>
<keyword evidence="10" id="KW-0732">Signal</keyword>
<keyword evidence="13" id="KW-1185">Reference proteome</keyword>
<feature type="chain" id="PRO_5040884900" evidence="10">
    <location>
        <begin position="19"/>
        <end position="417"/>
    </location>
</feature>
<evidence type="ECO:0000256" key="5">
    <source>
        <dbReference type="ARBA" id="ARBA00023065"/>
    </source>
</evidence>
<keyword evidence="2" id="KW-0813">Transport</keyword>
<evidence type="ECO:0000256" key="4">
    <source>
        <dbReference type="ARBA" id="ARBA00022692"/>
    </source>
</evidence>
<keyword evidence="3" id="KW-1134">Transmembrane beta strand</keyword>
<evidence type="ECO:0000256" key="1">
    <source>
        <dbReference type="ARBA" id="ARBA00004571"/>
    </source>
</evidence>
<dbReference type="InterPro" id="IPR011250">
    <property type="entry name" value="OMP/PagP_B-barrel"/>
</dbReference>
<accession>A0A9X1U263</accession>
<dbReference type="GO" id="GO:0015288">
    <property type="term" value="F:porin activity"/>
    <property type="evidence" value="ECO:0007669"/>
    <property type="project" value="UniProtKB-KW"/>
</dbReference>
<keyword evidence="5" id="KW-0406">Ion transport</keyword>
<dbReference type="PROSITE" id="PS51123">
    <property type="entry name" value="OMPA_2"/>
    <property type="match status" value="1"/>
</dbReference>
<evidence type="ECO:0000256" key="9">
    <source>
        <dbReference type="PROSITE-ProRule" id="PRU00473"/>
    </source>
</evidence>
<evidence type="ECO:0000313" key="12">
    <source>
        <dbReference type="EMBL" id="MCG2420364.1"/>
    </source>
</evidence>
<dbReference type="GO" id="GO:0009279">
    <property type="term" value="C:cell outer membrane"/>
    <property type="evidence" value="ECO:0007669"/>
    <property type="project" value="UniProtKB-SubCell"/>
</dbReference>
<dbReference type="InterPro" id="IPR028974">
    <property type="entry name" value="TSP_type-3_rpt"/>
</dbReference>
<dbReference type="InterPro" id="IPR006664">
    <property type="entry name" value="OMP_bac"/>
</dbReference>
<evidence type="ECO:0000256" key="7">
    <source>
        <dbReference type="ARBA" id="ARBA00023136"/>
    </source>
</evidence>
<dbReference type="SUPFAM" id="SSF103088">
    <property type="entry name" value="OmpA-like"/>
    <property type="match status" value="1"/>
</dbReference>
<dbReference type="PANTHER" id="PTHR30329:SF21">
    <property type="entry name" value="LIPOPROTEIN YIAD-RELATED"/>
    <property type="match status" value="1"/>
</dbReference>
<dbReference type="InterPro" id="IPR036737">
    <property type="entry name" value="OmpA-like_sf"/>
</dbReference>
<feature type="signal peptide" evidence="10">
    <location>
        <begin position="1"/>
        <end position="18"/>
    </location>
</feature>
<dbReference type="SUPFAM" id="SSF56925">
    <property type="entry name" value="OMPA-like"/>
    <property type="match status" value="1"/>
</dbReference>
<dbReference type="CDD" id="cd07185">
    <property type="entry name" value="OmpA_C-like"/>
    <property type="match status" value="1"/>
</dbReference>
<dbReference type="RefSeq" id="WP_237604140.1">
    <property type="nucleotide sequence ID" value="NZ_JAIRBA010000043.1"/>
</dbReference>
<comment type="subcellular location">
    <subcellularLocation>
        <location evidence="1">Cell outer membrane</location>
        <topology evidence="1">Multi-pass membrane protein</topology>
    </subcellularLocation>
</comment>
<dbReference type="PANTHER" id="PTHR30329">
    <property type="entry name" value="STATOR ELEMENT OF FLAGELLAR MOTOR COMPLEX"/>
    <property type="match status" value="1"/>
</dbReference>
<organism evidence="12 13">
    <name type="scientific">Aequorivita vitellina</name>
    <dbReference type="NCBI Taxonomy" id="2874475"/>
    <lineage>
        <taxon>Bacteria</taxon>
        <taxon>Pseudomonadati</taxon>
        <taxon>Bacteroidota</taxon>
        <taxon>Flavobacteriia</taxon>
        <taxon>Flavobacteriales</taxon>
        <taxon>Flavobacteriaceae</taxon>
        <taxon>Aequorivita</taxon>
    </lineage>
</organism>
<name>A0A9X1U263_9FLAO</name>
<keyword evidence="8" id="KW-0998">Cell outer membrane</keyword>
<feature type="domain" description="OmpA-like" evidence="11">
    <location>
        <begin position="304"/>
        <end position="417"/>
    </location>
</feature>
<dbReference type="Gene3D" id="3.30.1330.60">
    <property type="entry name" value="OmpA-like domain"/>
    <property type="match status" value="1"/>
</dbReference>
<evidence type="ECO:0000256" key="6">
    <source>
        <dbReference type="ARBA" id="ARBA00023114"/>
    </source>
</evidence>
<keyword evidence="6" id="KW-0626">Porin</keyword>
<dbReference type="Proteomes" id="UP001139461">
    <property type="component" value="Unassembled WGS sequence"/>
</dbReference>
<protein>
    <submittedName>
        <fullName evidence="12">OmpA family protein</fullName>
    </submittedName>
</protein>
<evidence type="ECO:0000256" key="8">
    <source>
        <dbReference type="ARBA" id="ARBA00023237"/>
    </source>
</evidence>
<comment type="caution">
    <text evidence="12">The sequence shown here is derived from an EMBL/GenBank/DDBJ whole genome shotgun (WGS) entry which is preliminary data.</text>
</comment>
<evidence type="ECO:0000256" key="2">
    <source>
        <dbReference type="ARBA" id="ARBA00022448"/>
    </source>
</evidence>
<dbReference type="GO" id="GO:0005509">
    <property type="term" value="F:calcium ion binding"/>
    <property type="evidence" value="ECO:0007669"/>
    <property type="project" value="InterPro"/>
</dbReference>
<keyword evidence="7 9" id="KW-0472">Membrane</keyword>
<dbReference type="AlphaFoldDB" id="A0A9X1U263"/>
<keyword evidence="4" id="KW-0812">Transmembrane</keyword>